<evidence type="ECO:0000256" key="4">
    <source>
        <dbReference type="ARBA" id="ARBA00022679"/>
    </source>
</evidence>
<feature type="signal peptide" evidence="6">
    <location>
        <begin position="1"/>
        <end position="35"/>
    </location>
</feature>
<evidence type="ECO:0000256" key="3">
    <source>
        <dbReference type="ARBA" id="ARBA00022576"/>
    </source>
</evidence>
<dbReference type="OrthoDB" id="7042322at2759"/>
<evidence type="ECO:0000256" key="2">
    <source>
        <dbReference type="ARBA" id="ARBA00007441"/>
    </source>
</evidence>
<dbReference type="InterPro" id="IPR015421">
    <property type="entry name" value="PyrdxlP-dep_Trfase_major"/>
</dbReference>
<dbReference type="GO" id="GO:0006520">
    <property type="term" value="P:amino acid metabolic process"/>
    <property type="evidence" value="ECO:0007669"/>
    <property type="project" value="InterPro"/>
</dbReference>
<keyword evidence="9" id="KW-1185">Reference proteome</keyword>
<dbReference type="AlphaFoldDB" id="A0A250X6M4"/>
<keyword evidence="4" id="KW-0808">Transferase</keyword>
<keyword evidence="5" id="KW-0663">Pyridoxal phosphate</keyword>
<evidence type="ECO:0000256" key="6">
    <source>
        <dbReference type="SAM" id="SignalP"/>
    </source>
</evidence>
<dbReference type="EMBL" id="BEGY01000034">
    <property type="protein sequence ID" value="GAX78696.1"/>
    <property type="molecule type" value="Genomic_DNA"/>
</dbReference>
<keyword evidence="3" id="KW-0032">Aminotransferase</keyword>
<dbReference type="Pfam" id="PF00155">
    <property type="entry name" value="Aminotran_1_2"/>
    <property type="match status" value="1"/>
</dbReference>
<evidence type="ECO:0000259" key="7">
    <source>
        <dbReference type="Pfam" id="PF00155"/>
    </source>
</evidence>
<evidence type="ECO:0000256" key="5">
    <source>
        <dbReference type="ARBA" id="ARBA00022898"/>
    </source>
</evidence>
<dbReference type="Gene3D" id="3.40.640.10">
    <property type="entry name" value="Type I PLP-dependent aspartate aminotransferase-like (Major domain)"/>
    <property type="match status" value="1"/>
</dbReference>
<dbReference type="InterPro" id="IPR050596">
    <property type="entry name" value="AspAT/PAT-like"/>
</dbReference>
<proteinExistence type="inferred from homology"/>
<dbReference type="PANTHER" id="PTHR46383">
    <property type="entry name" value="ASPARTATE AMINOTRANSFERASE"/>
    <property type="match status" value="1"/>
</dbReference>
<comment type="similarity">
    <text evidence="2">Belongs to the class-I pyridoxal-phosphate-dependent aminotransferase family.</text>
</comment>
<evidence type="ECO:0000313" key="8">
    <source>
        <dbReference type="EMBL" id="GAX78696.1"/>
    </source>
</evidence>
<organism evidence="8 9">
    <name type="scientific">Chlamydomonas eustigma</name>
    <dbReference type="NCBI Taxonomy" id="1157962"/>
    <lineage>
        <taxon>Eukaryota</taxon>
        <taxon>Viridiplantae</taxon>
        <taxon>Chlorophyta</taxon>
        <taxon>core chlorophytes</taxon>
        <taxon>Chlorophyceae</taxon>
        <taxon>CS clade</taxon>
        <taxon>Chlamydomonadales</taxon>
        <taxon>Chlamydomonadaceae</taxon>
        <taxon>Chlamydomonas</taxon>
    </lineage>
</organism>
<dbReference type="CDD" id="cd00609">
    <property type="entry name" value="AAT_like"/>
    <property type="match status" value="1"/>
</dbReference>
<dbReference type="PROSITE" id="PS00105">
    <property type="entry name" value="AA_TRANSFER_CLASS_1"/>
    <property type="match status" value="1"/>
</dbReference>
<evidence type="ECO:0000256" key="1">
    <source>
        <dbReference type="ARBA" id="ARBA00001933"/>
    </source>
</evidence>
<feature type="domain" description="Aminotransferase class I/classII large" evidence="7">
    <location>
        <begin position="54"/>
        <end position="476"/>
    </location>
</feature>
<keyword evidence="6" id="KW-0732">Signal</keyword>
<sequence>MIPVSARLKCLALMHPDVLFVLIMSLFQTSNRINATDTPVIAFTRKAMSLHPDPVSLAQGVVHWSPPPEALSAVVEAASDPTASQYGPNEGLPHLREALRKKVAEKNGLEGYEICVTHGGNQAFVNLVLSLVDEGDEVVLFRPAYFDHIMTVQMTGGSRNIVYGECDPLTFKPSATWLRKTLLEDPVAISDSAEALLQTEPGTDPLLGCSGSIRGRVKMVAIVNPSNPTGVLLSKQELLEISDICKKANCWLVCDNTYEHFCNFTSLSSLAAIAYVSTTASTAAENDPAPSIQTAPNDYQAAVEAESQGHYCVSGEHVVHVFSFSKAFGMMGWRVGYIAYPDPDGRGGALGGNLLKTQDTICICACQVSQHAALGALTGDGSFVRDRVAGLEENRQLIADALMSTLGPENVFGGYAIFFWAKLPAGCEDDVLAVQWLVKNFGICVVPGSSCACPGFIRVSFANVKGDVMHKAAGRLKQGLSHMAAFGISSSALLT</sequence>
<dbReference type="InterPro" id="IPR004839">
    <property type="entry name" value="Aminotransferase_I/II_large"/>
</dbReference>
<comment type="cofactor">
    <cofactor evidence="1">
        <name>pyridoxal 5'-phosphate</name>
        <dbReference type="ChEBI" id="CHEBI:597326"/>
    </cofactor>
</comment>
<dbReference type="STRING" id="1157962.A0A250X6M4"/>
<evidence type="ECO:0000313" key="9">
    <source>
        <dbReference type="Proteomes" id="UP000232323"/>
    </source>
</evidence>
<dbReference type="PANTHER" id="PTHR46383:SF5">
    <property type="entry name" value="AMINOTRANSFERASE CLASS I_CLASSII DOMAIN-CONTAINING PROTEIN"/>
    <property type="match status" value="1"/>
</dbReference>
<dbReference type="InterPro" id="IPR004838">
    <property type="entry name" value="NHTrfase_class1_PyrdxlP-BS"/>
</dbReference>
<dbReference type="InterPro" id="IPR015424">
    <property type="entry name" value="PyrdxlP-dep_Trfase"/>
</dbReference>
<protein>
    <recommendedName>
        <fullName evidence="7">Aminotransferase class I/classII large domain-containing protein</fullName>
    </recommendedName>
</protein>
<dbReference type="GO" id="GO:0030170">
    <property type="term" value="F:pyridoxal phosphate binding"/>
    <property type="evidence" value="ECO:0007669"/>
    <property type="project" value="InterPro"/>
</dbReference>
<dbReference type="Proteomes" id="UP000232323">
    <property type="component" value="Unassembled WGS sequence"/>
</dbReference>
<dbReference type="GO" id="GO:0008483">
    <property type="term" value="F:transaminase activity"/>
    <property type="evidence" value="ECO:0007669"/>
    <property type="project" value="UniProtKB-KW"/>
</dbReference>
<name>A0A250X6M4_9CHLO</name>
<accession>A0A250X6M4</accession>
<feature type="chain" id="PRO_5012287091" description="Aminotransferase class I/classII large domain-containing protein" evidence="6">
    <location>
        <begin position="36"/>
        <end position="495"/>
    </location>
</feature>
<comment type="caution">
    <text evidence="8">The sequence shown here is derived from an EMBL/GenBank/DDBJ whole genome shotgun (WGS) entry which is preliminary data.</text>
</comment>
<gene>
    <name evidence="8" type="ORF">CEUSTIGMA_g6134.t1</name>
</gene>
<reference evidence="8 9" key="1">
    <citation type="submission" date="2017-08" db="EMBL/GenBank/DDBJ databases">
        <title>Acidophilic green algal genome provides insights into adaptation to an acidic environment.</title>
        <authorList>
            <person name="Hirooka S."/>
            <person name="Hirose Y."/>
            <person name="Kanesaki Y."/>
            <person name="Higuchi S."/>
            <person name="Fujiwara T."/>
            <person name="Onuma R."/>
            <person name="Era A."/>
            <person name="Ohbayashi R."/>
            <person name="Uzuka A."/>
            <person name="Nozaki H."/>
            <person name="Yoshikawa H."/>
            <person name="Miyagishima S.Y."/>
        </authorList>
    </citation>
    <scope>NUCLEOTIDE SEQUENCE [LARGE SCALE GENOMIC DNA]</scope>
    <source>
        <strain evidence="8 9">NIES-2499</strain>
    </source>
</reference>
<dbReference type="SUPFAM" id="SSF53383">
    <property type="entry name" value="PLP-dependent transferases"/>
    <property type="match status" value="1"/>
</dbReference>